<proteinExistence type="predicted"/>
<keyword evidence="1" id="KW-0732">Signal</keyword>
<dbReference type="Proteomes" id="UP000887572">
    <property type="component" value="Unplaced"/>
</dbReference>
<accession>A0A914HD96</accession>
<feature type="chain" id="PRO_5036766531" evidence="1">
    <location>
        <begin position="20"/>
        <end position="447"/>
    </location>
</feature>
<evidence type="ECO:0000313" key="2">
    <source>
        <dbReference type="Proteomes" id="UP000887572"/>
    </source>
</evidence>
<dbReference type="AlphaFoldDB" id="A0A914HD96"/>
<keyword evidence="2" id="KW-1185">Reference proteome</keyword>
<dbReference type="Gene3D" id="3.60.21.10">
    <property type="match status" value="1"/>
</dbReference>
<evidence type="ECO:0000313" key="3">
    <source>
        <dbReference type="WBParaSite" id="Gr19_v10_g16058.t1"/>
    </source>
</evidence>
<protein>
    <submittedName>
        <fullName evidence="3">Uncharacterized protein</fullName>
    </submittedName>
</protein>
<dbReference type="InterPro" id="IPR029052">
    <property type="entry name" value="Metallo-depent_PP-like"/>
</dbReference>
<organism evidence="2 3">
    <name type="scientific">Globodera rostochiensis</name>
    <name type="common">Golden nematode worm</name>
    <name type="synonym">Heterodera rostochiensis</name>
    <dbReference type="NCBI Taxonomy" id="31243"/>
    <lineage>
        <taxon>Eukaryota</taxon>
        <taxon>Metazoa</taxon>
        <taxon>Ecdysozoa</taxon>
        <taxon>Nematoda</taxon>
        <taxon>Chromadorea</taxon>
        <taxon>Rhabditida</taxon>
        <taxon>Tylenchina</taxon>
        <taxon>Tylenchomorpha</taxon>
        <taxon>Tylenchoidea</taxon>
        <taxon>Heteroderidae</taxon>
        <taxon>Heteroderinae</taxon>
        <taxon>Globodera</taxon>
    </lineage>
</organism>
<dbReference type="WBParaSite" id="Gr19_v10_g16058.t1">
    <property type="protein sequence ID" value="Gr19_v10_g16058.t1"/>
    <property type="gene ID" value="Gr19_v10_g16058"/>
</dbReference>
<evidence type="ECO:0000256" key="1">
    <source>
        <dbReference type="SAM" id="SignalP"/>
    </source>
</evidence>
<reference evidence="3" key="1">
    <citation type="submission" date="2022-11" db="UniProtKB">
        <authorList>
            <consortium name="WormBaseParasite"/>
        </authorList>
    </citation>
    <scope>IDENTIFICATION</scope>
</reference>
<feature type="signal peptide" evidence="1">
    <location>
        <begin position="1"/>
        <end position="19"/>
    </location>
</feature>
<name>A0A914HD96_GLORO</name>
<sequence length="447" mass="50685">MVTICVIFIVNFVATFGKSQRSAKSAANFVFLTFHNNSDHLYDVNFVVNGRDSLNVIPSLSLTSSKNGSKDVENRRDFLEQFPVMCKSDPRAPSPNRPPTNGPLSLWTAQTGRLSPEDGTLVSDGLSVTTVPRVSPGNSPSHRLIVCVFGDFSENLYEHTQLDLSKLIEHKKCNMNLFIVFLFDWSELIPFLFAFSGKIAWERRLHPQAGFNFSPYVMLHSKANSHKHSAFARVPSIFGAVGGNLTETTFFQSTEVGDVAFIQITVEIATVANLADGSVEYEMIAQYFRETMLNELECKLQEMHRRPRRPWIVLYMTHPYLVSNDEDKAQWFIMNDTDRFFDILKRYKVDLLTSCGIEGMARLLTKKKKEMPEAKLPEYVQTTMAQCGGYQSMDVTLQNECSFAVLDIRSDKMTFRKMNADDGSDLENGQIDRTFEEADDCVLDEEL</sequence>